<feature type="transmembrane region" description="Helical" evidence="1">
    <location>
        <begin position="277"/>
        <end position="295"/>
    </location>
</feature>
<dbReference type="SUPFAM" id="SSF141868">
    <property type="entry name" value="EAL domain-like"/>
    <property type="match status" value="1"/>
</dbReference>
<evidence type="ECO:0000313" key="3">
    <source>
        <dbReference type="EMBL" id="SFO62557.1"/>
    </source>
</evidence>
<sequence>MKRAPLYRILTLLVVLVCCVLANREGWFDHIDHVLTDHRMATRAMPASGEIVLLEIDNKSLSAIGVWPWKRSIYADILDKAFKAGAQELAFDIDFSSSSTPDEDQAFAAALEQAEGPVTLAVFQQFATSSMEAGEQRFNRPIASLATQAWLATVNVIADSDGYVRSFPLAQTIGDELLPSLTSSLSGYQEIVEKQQIINFNINPDTIPTYSVIDLLEGTLPERALDNRKILVGAGAAELRDTMAVPVFGVLSGPQLQVIAAENLLQGTNVHQAPERWTYGLMLLLLLPMGLILLLRKFNSYGRLAGLFALAAGVEYLGFTLYADHHRLLDTAMIQATILMTGVALTLTEVGFKSVLLNLSHKHGQSISDLLDTIVTDSLTGIVIVDSERRILSVSQQAQQTFARLGYDAHKGALMEQSIPSEFGSKIRECLDKIHWHHNGQSTHLLEIKRRGGRRVYEYSITPSSIAPDGDEQQEESKVVTLLFHDITDVYLEQKRLAYIADHDPITNLYNMQGFCNQIEETSSSEAALDTTIILACQGRRIEKVNQMLGPDYVESLLRQIGQSLIALQQFDCIGCCTNRKTFLLAKRNASPSDMHALAEMVQACLDAPFDVRGHSIMVGSQIGGARFDSATMKSATDLTNAAIIALDHAQETGEDCTVYSTSLAADVQRKRFLENEIPGAFKREEFELYYQPQVDLKTEEPVGCEALVRWNHKELGLIRPDHFIPILEETGKIVELGHWLLRTACSQAMSWPKPVPVAVNISAVQFQRSNILEEIEEALAFSGLPHDRLHIEITESLFIADPEAVLEQLTAIRNRGIKIALDDFGTGYSSLSYIHRFPLDKIKIDRAFVKDLPYSADSMAVINAVTALAHGFDMKIVAEGMENQQQADVLRVAGCHQGQGFLFGKPMKSDQFASYLSLSTTVSAEGKQRQIG</sequence>
<dbReference type="SMART" id="SM01080">
    <property type="entry name" value="CHASE2"/>
    <property type="match status" value="1"/>
</dbReference>
<dbReference type="InterPro" id="IPR043128">
    <property type="entry name" value="Rev_trsase/Diguanyl_cyclase"/>
</dbReference>
<dbReference type="PANTHER" id="PTHR44757">
    <property type="entry name" value="DIGUANYLATE CYCLASE DGCP"/>
    <property type="match status" value="1"/>
</dbReference>
<dbReference type="OrthoDB" id="9814202at2"/>
<dbReference type="Proteomes" id="UP000199236">
    <property type="component" value="Unassembled WGS sequence"/>
</dbReference>
<reference evidence="3 4" key="1">
    <citation type="submission" date="2016-10" db="EMBL/GenBank/DDBJ databases">
        <authorList>
            <person name="de Groot N.N."/>
        </authorList>
    </citation>
    <scope>NUCLEOTIDE SEQUENCE [LARGE SCALE GENOMIC DNA]</scope>
    <source>
        <strain evidence="3 4">CGMCC 1.9157</strain>
    </source>
</reference>
<dbReference type="EMBL" id="FOVR01000009">
    <property type="protein sequence ID" value="SFO62557.1"/>
    <property type="molecule type" value="Genomic_DNA"/>
</dbReference>
<dbReference type="SUPFAM" id="SSF55073">
    <property type="entry name" value="Nucleotide cyclase"/>
    <property type="match status" value="1"/>
</dbReference>
<keyword evidence="4" id="KW-1185">Reference proteome</keyword>
<evidence type="ECO:0000259" key="2">
    <source>
        <dbReference type="PROSITE" id="PS50883"/>
    </source>
</evidence>
<keyword evidence="1" id="KW-1133">Transmembrane helix</keyword>
<dbReference type="SMART" id="SM00267">
    <property type="entry name" value="GGDEF"/>
    <property type="match status" value="1"/>
</dbReference>
<accession>A0A1I5IPW5</accession>
<evidence type="ECO:0000313" key="4">
    <source>
        <dbReference type="Proteomes" id="UP000199236"/>
    </source>
</evidence>
<dbReference type="AlphaFoldDB" id="A0A1I5IPW5"/>
<dbReference type="InterPro" id="IPR052155">
    <property type="entry name" value="Biofilm_reg_signaling"/>
</dbReference>
<dbReference type="Gene3D" id="3.20.20.450">
    <property type="entry name" value="EAL domain"/>
    <property type="match status" value="1"/>
</dbReference>
<dbReference type="Pfam" id="PF00563">
    <property type="entry name" value="EAL"/>
    <property type="match status" value="1"/>
</dbReference>
<dbReference type="Pfam" id="PF05226">
    <property type="entry name" value="CHASE2"/>
    <property type="match status" value="1"/>
</dbReference>
<dbReference type="Gene3D" id="3.30.70.270">
    <property type="match status" value="1"/>
</dbReference>
<name>A0A1I5IPW5_9HYPH</name>
<dbReference type="PROSITE" id="PS50883">
    <property type="entry name" value="EAL"/>
    <property type="match status" value="1"/>
</dbReference>
<dbReference type="RefSeq" id="WP_090074040.1">
    <property type="nucleotide sequence ID" value="NZ_FOVR01000009.1"/>
</dbReference>
<dbReference type="PANTHER" id="PTHR44757:SF2">
    <property type="entry name" value="BIOFILM ARCHITECTURE MAINTENANCE PROTEIN MBAA"/>
    <property type="match status" value="1"/>
</dbReference>
<dbReference type="InterPro" id="IPR029787">
    <property type="entry name" value="Nucleotide_cyclase"/>
</dbReference>
<feature type="transmembrane region" description="Helical" evidence="1">
    <location>
        <begin position="304"/>
        <end position="322"/>
    </location>
</feature>
<dbReference type="Pfam" id="PF00990">
    <property type="entry name" value="GGDEF"/>
    <property type="match status" value="1"/>
</dbReference>
<dbReference type="InterPro" id="IPR001633">
    <property type="entry name" value="EAL_dom"/>
</dbReference>
<dbReference type="Gene3D" id="3.30.450.20">
    <property type="entry name" value="PAS domain"/>
    <property type="match status" value="1"/>
</dbReference>
<organism evidence="3 4">
    <name type="scientific">Cohaesibacter marisflavi</name>
    <dbReference type="NCBI Taxonomy" id="655353"/>
    <lineage>
        <taxon>Bacteria</taxon>
        <taxon>Pseudomonadati</taxon>
        <taxon>Pseudomonadota</taxon>
        <taxon>Alphaproteobacteria</taxon>
        <taxon>Hyphomicrobiales</taxon>
        <taxon>Cohaesibacteraceae</taxon>
    </lineage>
</organism>
<dbReference type="InterPro" id="IPR000160">
    <property type="entry name" value="GGDEF_dom"/>
</dbReference>
<gene>
    <name evidence="3" type="ORF">SAMN04488056_109130</name>
</gene>
<protein>
    <submittedName>
        <fullName evidence="3">EAL domain, c-di-GMP-specific phosphodiesterase class I (Or its enzymatically inactive variant)</fullName>
    </submittedName>
</protein>
<keyword evidence="1" id="KW-0812">Transmembrane</keyword>
<keyword evidence="1" id="KW-0472">Membrane</keyword>
<dbReference type="CDD" id="cd01948">
    <property type="entry name" value="EAL"/>
    <property type="match status" value="1"/>
</dbReference>
<dbReference type="InterPro" id="IPR035919">
    <property type="entry name" value="EAL_sf"/>
</dbReference>
<dbReference type="InterPro" id="IPR007890">
    <property type="entry name" value="CHASE2"/>
</dbReference>
<dbReference type="SMART" id="SM00052">
    <property type="entry name" value="EAL"/>
    <property type="match status" value="1"/>
</dbReference>
<evidence type="ECO:0000256" key="1">
    <source>
        <dbReference type="SAM" id="Phobius"/>
    </source>
</evidence>
<proteinExistence type="predicted"/>
<feature type="domain" description="EAL" evidence="2">
    <location>
        <begin position="671"/>
        <end position="921"/>
    </location>
</feature>
<dbReference type="STRING" id="655353.SAMN04488056_109130"/>